<proteinExistence type="predicted"/>
<feature type="transmembrane region" description="Helical" evidence="1">
    <location>
        <begin position="107"/>
        <end position="124"/>
    </location>
</feature>
<accession>A0AAW7XNR0</accession>
<sequence length="129" mass="15002">MEHDPFIKGLKERLPDDLKDSFTKEQLMALKVAFGARQWGQHPLDLRGTFKLWRWRYYFVLLAGRNRRDLSRTERNLSRAATAASLAVFLLMCTVLGLLALYLIKSALGINIFPNFSFGIWGWFKDTMM</sequence>
<dbReference type="RefSeq" id="WP_075171541.1">
    <property type="nucleotide sequence ID" value="NZ_CAXHZV010000006.1"/>
</dbReference>
<dbReference type="AlphaFoldDB" id="A0AAW7XNR0"/>
<dbReference type="Proteomes" id="UP001169862">
    <property type="component" value="Unassembled WGS sequence"/>
</dbReference>
<evidence type="ECO:0000256" key="1">
    <source>
        <dbReference type="SAM" id="Phobius"/>
    </source>
</evidence>
<gene>
    <name evidence="2" type="ORF">Q4490_13955</name>
</gene>
<keyword evidence="1" id="KW-0812">Transmembrane</keyword>
<dbReference type="EMBL" id="JAUOPG010000009">
    <property type="protein sequence ID" value="MDO6454674.1"/>
    <property type="molecule type" value="Genomic_DNA"/>
</dbReference>
<evidence type="ECO:0000313" key="2">
    <source>
        <dbReference type="EMBL" id="MDO6454674.1"/>
    </source>
</evidence>
<keyword evidence="1" id="KW-0472">Membrane</keyword>
<dbReference type="GeneID" id="89455517"/>
<comment type="caution">
    <text evidence="2">The sequence shown here is derived from an EMBL/GenBank/DDBJ whole genome shotgun (WGS) entry which is preliminary data.</text>
</comment>
<name>A0AAW7XNR0_9GAMM</name>
<evidence type="ECO:0000313" key="3">
    <source>
        <dbReference type="Proteomes" id="UP001169862"/>
    </source>
</evidence>
<reference evidence="2" key="1">
    <citation type="submission" date="2023-07" db="EMBL/GenBank/DDBJ databases">
        <title>Genome content predicts the carbon catabolic preferences of heterotrophic bacteria.</title>
        <authorList>
            <person name="Gralka M."/>
        </authorList>
    </citation>
    <scope>NUCLEOTIDE SEQUENCE</scope>
    <source>
        <strain evidence="2">I2M16</strain>
    </source>
</reference>
<protein>
    <submittedName>
        <fullName evidence="2">3-phosphoshikimate 1-carboxyvinyltransferase</fullName>
    </submittedName>
</protein>
<organism evidence="2 3">
    <name type="scientific">Neptunomonas phycophila</name>
    <dbReference type="NCBI Taxonomy" id="1572645"/>
    <lineage>
        <taxon>Bacteria</taxon>
        <taxon>Pseudomonadati</taxon>
        <taxon>Pseudomonadota</taxon>
        <taxon>Gammaproteobacteria</taxon>
        <taxon>Oceanospirillales</taxon>
        <taxon>Oceanospirillaceae</taxon>
        <taxon>Neptunomonas</taxon>
    </lineage>
</organism>
<keyword evidence="1" id="KW-1133">Transmembrane helix</keyword>
<feature type="transmembrane region" description="Helical" evidence="1">
    <location>
        <begin position="77"/>
        <end position="101"/>
    </location>
</feature>